<evidence type="ECO:0000313" key="2">
    <source>
        <dbReference type="Proteomes" id="UP000799755"/>
    </source>
</evidence>
<keyword evidence="2" id="KW-1185">Reference proteome</keyword>
<proteinExistence type="predicted"/>
<gene>
    <name evidence="1" type="ORF">BDR25DRAFT_344187</name>
</gene>
<reference evidence="1" key="1">
    <citation type="journal article" date="2020" name="Stud. Mycol.">
        <title>101 Dothideomycetes genomes: a test case for predicting lifestyles and emergence of pathogens.</title>
        <authorList>
            <person name="Haridas S."/>
            <person name="Albert R."/>
            <person name="Binder M."/>
            <person name="Bloem J."/>
            <person name="Labutti K."/>
            <person name="Salamov A."/>
            <person name="Andreopoulos B."/>
            <person name="Baker S."/>
            <person name="Barry K."/>
            <person name="Bills G."/>
            <person name="Bluhm B."/>
            <person name="Cannon C."/>
            <person name="Castanera R."/>
            <person name="Culley D."/>
            <person name="Daum C."/>
            <person name="Ezra D."/>
            <person name="Gonzalez J."/>
            <person name="Henrissat B."/>
            <person name="Kuo A."/>
            <person name="Liang C."/>
            <person name="Lipzen A."/>
            <person name="Lutzoni F."/>
            <person name="Magnuson J."/>
            <person name="Mondo S."/>
            <person name="Nolan M."/>
            <person name="Ohm R."/>
            <person name="Pangilinan J."/>
            <person name="Park H.-J."/>
            <person name="Ramirez L."/>
            <person name="Alfaro M."/>
            <person name="Sun H."/>
            <person name="Tritt A."/>
            <person name="Yoshinaga Y."/>
            <person name="Zwiers L.-H."/>
            <person name="Turgeon B."/>
            <person name="Goodwin S."/>
            <person name="Spatafora J."/>
            <person name="Crous P."/>
            <person name="Grigoriev I."/>
        </authorList>
    </citation>
    <scope>NUCLEOTIDE SEQUENCE</scope>
    <source>
        <strain evidence="1">ATCC 200398</strain>
    </source>
</reference>
<evidence type="ECO:0000313" key="1">
    <source>
        <dbReference type="EMBL" id="KAF2468439.1"/>
    </source>
</evidence>
<dbReference type="EMBL" id="MU003515">
    <property type="protein sequence ID" value="KAF2468439.1"/>
    <property type="molecule type" value="Genomic_DNA"/>
</dbReference>
<organism evidence="1 2">
    <name type="scientific">Lindgomyces ingoldianus</name>
    <dbReference type="NCBI Taxonomy" id="673940"/>
    <lineage>
        <taxon>Eukaryota</taxon>
        <taxon>Fungi</taxon>
        <taxon>Dikarya</taxon>
        <taxon>Ascomycota</taxon>
        <taxon>Pezizomycotina</taxon>
        <taxon>Dothideomycetes</taxon>
        <taxon>Pleosporomycetidae</taxon>
        <taxon>Pleosporales</taxon>
        <taxon>Lindgomycetaceae</taxon>
        <taxon>Lindgomyces</taxon>
    </lineage>
</organism>
<sequence length="687" mass="74894">MATPTTNTPQKHLAAFSSPAPRSLPGMINFDSPAALGLSLEGVVGMGISMSGMGISVSGMGLTASAMGRADEDQRRRRLESVIAMLKTKPGRVSEEGIIALCKKEGLEVMGEMQSGNRVMLTLLIGNEAMCEIALRDGEIDSVKLELDPDRPDIGFGTSGSKVLLQSLRPLPGMTRINLTLERFSHNLDKLLRMDKLGAPENGGVSCYQAVLGVYGSLKKLFEHEKKMALAVIEANTPHANHRAEREVLCKKSGRPRINAGNCIGLSLEYWMDRRHIIPARTQRKPTWSKGKDKMDIDSVEGNEYPEDGDPETNKIYSLTIECESCPSSMYSPIRISDAWISDAIEKAPDAADSDINNILLNRPTIDWLEPSPTYLPSAPPGGEHDAMHLDVASGRLPNIRFIAKFNPPLVVPLSVVVTIHQSLGLDVPQDIHPTTFFGLALRPGDADPGLAGIARESTQEIQSEKTVLVQGKDGQEEQRIHTNSLYVPKTEYSRTIESLPFQHPRQLVEILPTLRQYAFTSSLLQHTFLSPSSTPPPPTPKSPTAPLSPPLTPEKRDANSPLQLDLTLSYAQPTPRLSLYLPHPESCASTRAPTSPTSSASVLDSIMGATTTKPPIGITIDVHANADLIVSDQNIIPLPPNPEGVEMVEGAQEYQDRVKRVARALDVCADLGVWGEWLRREVEMRG</sequence>
<name>A0ACB6QN42_9PLEO</name>
<accession>A0ACB6QN42</accession>
<dbReference type="Proteomes" id="UP000799755">
    <property type="component" value="Unassembled WGS sequence"/>
</dbReference>
<comment type="caution">
    <text evidence="1">The sequence shown here is derived from an EMBL/GenBank/DDBJ whole genome shotgun (WGS) entry which is preliminary data.</text>
</comment>
<protein>
    <submittedName>
        <fullName evidence="1">Uncharacterized protein</fullName>
    </submittedName>
</protein>